<dbReference type="InterPro" id="IPR013766">
    <property type="entry name" value="Thioredoxin_domain"/>
</dbReference>
<dbReference type="PIRSF" id="PIRSF000239">
    <property type="entry name" value="AHPC"/>
    <property type="match status" value="1"/>
</dbReference>
<dbReference type="RefSeq" id="WP_025907657.1">
    <property type="nucleotide sequence ID" value="NZ_KQ758651.1"/>
</dbReference>
<dbReference type="Proteomes" id="UP000053681">
    <property type="component" value="Unassembled WGS sequence"/>
</dbReference>
<dbReference type="EMBL" id="LNQP01000035">
    <property type="protein sequence ID" value="KSU87785.1"/>
    <property type="molecule type" value="Genomic_DNA"/>
</dbReference>
<keyword evidence="2" id="KW-1015">Disulfide bond</keyword>
<organism evidence="5 6">
    <name type="scientific">Priestia veravalensis</name>
    <dbReference type="NCBI Taxonomy" id="1414648"/>
    <lineage>
        <taxon>Bacteria</taxon>
        <taxon>Bacillati</taxon>
        <taxon>Bacillota</taxon>
        <taxon>Bacilli</taxon>
        <taxon>Bacillales</taxon>
        <taxon>Bacillaceae</taxon>
        <taxon>Priestia</taxon>
    </lineage>
</organism>
<dbReference type="Gene3D" id="3.40.30.10">
    <property type="entry name" value="Glutaredoxin"/>
    <property type="match status" value="1"/>
</dbReference>
<sequence length="167" mass="19364">MAKFQLGDTIPTFTLPTITGETFSFDQHQQEHKSWHLIVFFRGAWCPVCESELKDFQEHKGFFDEQNVHLLAISTDQQESLQELAEKNDLAFPILQDKDLTALKAFDVYYHSEDSPYEDHGTHGEPAYFLVDENGKLLYQQQQTSPFGRPAVTELHKIVKYIKKNLK</sequence>
<dbReference type="SUPFAM" id="SSF52833">
    <property type="entry name" value="Thioredoxin-like"/>
    <property type="match status" value="1"/>
</dbReference>
<keyword evidence="1" id="KW-0560">Oxidoreductase</keyword>
<reference evidence="5 6" key="1">
    <citation type="submission" date="2015-11" db="EMBL/GenBank/DDBJ databases">
        <title>Bacillus caseinolyticus sp nov.</title>
        <authorList>
            <person name="Dastager S.G."/>
            <person name="Mawlankar R."/>
        </authorList>
    </citation>
    <scope>NUCLEOTIDE SEQUENCE [LARGE SCALE GENOMIC DNA]</scope>
    <source>
        <strain evidence="5 6">SGD-V-76</strain>
    </source>
</reference>
<dbReference type="Pfam" id="PF00578">
    <property type="entry name" value="AhpC-TSA"/>
    <property type="match status" value="1"/>
</dbReference>
<keyword evidence="6" id="KW-1185">Reference proteome</keyword>
<dbReference type="AlphaFoldDB" id="A0A0V8JLB7"/>
<evidence type="ECO:0000256" key="2">
    <source>
        <dbReference type="ARBA" id="ARBA00023157"/>
    </source>
</evidence>
<evidence type="ECO:0000256" key="3">
    <source>
        <dbReference type="PIRSR" id="PIRSR000239-1"/>
    </source>
</evidence>
<evidence type="ECO:0000313" key="5">
    <source>
        <dbReference type="EMBL" id="KSU87785.1"/>
    </source>
</evidence>
<comment type="caution">
    <text evidence="5">The sequence shown here is derived from an EMBL/GenBank/DDBJ whole genome shotgun (WGS) entry which is preliminary data.</text>
</comment>
<proteinExistence type="predicted"/>
<dbReference type="PANTHER" id="PTHR42852">
    <property type="entry name" value="THIOL:DISULFIDE INTERCHANGE PROTEIN DSBE"/>
    <property type="match status" value="1"/>
</dbReference>
<dbReference type="PROSITE" id="PS51352">
    <property type="entry name" value="THIOREDOXIN_2"/>
    <property type="match status" value="1"/>
</dbReference>
<dbReference type="GO" id="GO:0016209">
    <property type="term" value="F:antioxidant activity"/>
    <property type="evidence" value="ECO:0007669"/>
    <property type="project" value="InterPro"/>
</dbReference>
<accession>A0A0V8JLB7</accession>
<dbReference type="InterPro" id="IPR050553">
    <property type="entry name" value="Thioredoxin_ResA/DsbE_sf"/>
</dbReference>
<evidence type="ECO:0000259" key="4">
    <source>
        <dbReference type="PROSITE" id="PS51352"/>
    </source>
</evidence>
<feature type="domain" description="Thioredoxin" evidence="4">
    <location>
        <begin position="4"/>
        <end position="164"/>
    </location>
</feature>
<name>A0A0V8JLB7_9BACI</name>
<evidence type="ECO:0000313" key="6">
    <source>
        <dbReference type="Proteomes" id="UP000053681"/>
    </source>
</evidence>
<protein>
    <submittedName>
        <fullName evidence="5">Peroxiredoxin</fullName>
    </submittedName>
</protein>
<dbReference type="InterPro" id="IPR036249">
    <property type="entry name" value="Thioredoxin-like_sf"/>
</dbReference>
<dbReference type="InterPro" id="IPR024706">
    <property type="entry name" value="Peroxiredoxin_AhpC-typ"/>
</dbReference>
<gene>
    <name evidence="5" type="ORF">AS180_11240</name>
</gene>
<dbReference type="InterPro" id="IPR000866">
    <property type="entry name" value="AhpC/TSA"/>
</dbReference>
<dbReference type="PANTHER" id="PTHR42852:SF17">
    <property type="entry name" value="THIOREDOXIN-LIKE PROTEIN HI_1115"/>
    <property type="match status" value="1"/>
</dbReference>
<feature type="active site" description="Cysteine sulfenic acid (-SOH) intermediate; for peroxidase activity" evidence="3">
    <location>
        <position position="49"/>
    </location>
</feature>
<dbReference type="GO" id="GO:0016491">
    <property type="term" value="F:oxidoreductase activity"/>
    <property type="evidence" value="ECO:0007669"/>
    <property type="project" value="UniProtKB-KW"/>
</dbReference>
<evidence type="ECO:0000256" key="1">
    <source>
        <dbReference type="ARBA" id="ARBA00023002"/>
    </source>
</evidence>
<dbReference type="CDD" id="cd02970">
    <property type="entry name" value="PRX_like2"/>
    <property type="match status" value="1"/>
</dbReference>